<feature type="binding site" evidence="7">
    <location>
        <begin position="65"/>
        <end position="72"/>
    </location>
    <ligand>
        <name>ATP</name>
        <dbReference type="ChEBI" id="CHEBI:30616"/>
    </ligand>
</feature>
<organism evidence="9 10">
    <name type="scientific">Ensete ventricosum</name>
    <name type="common">Abyssinian banana</name>
    <name type="synonym">Musa ensete</name>
    <dbReference type="NCBI Taxonomy" id="4639"/>
    <lineage>
        <taxon>Eukaryota</taxon>
        <taxon>Viridiplantae</taxon>
        <taxon>Streptophyta</taxon>
        <taxon>Embryophyta</taxon>
        <taxon>Tracheophyta</taxon>
        <taxon>Spermatophyta</taxon>
        <taxon>Magnoliopsida</taxon>
        <taxon>Liliopsida</taxon>
        <taxon>Zingiberales</taxon>
        <taxon>Musaceae</taxon>
        <taxon>Ensete</taxon>
    </lineage>
</organism>
<dbReference type="GO" id="GO:0005874">
    <property type="term" value="C:microtubule"/>
    <property type="evidence" value="ECO:0007669"/>
    <property type="project" value="UniProtKB-KW"/>
</dbReference>
<evidence type="ECO:0000313" key="9">
    <source>
        <dbReference type="EMBL" id="RRT78357.1"/>
    </source>
</evidence>
<dbReference type="InterPro" id="IPR044986">
    <property type="entry name" value="KIF15/KIN-12"/>
</dbReference>
<keyword evidence="2 7" id="KW-0547">Nucleotide-binding</keyword>
<evidence type="ECO:0000256" key="5">
    <source>
        <dbReference type="ARBA" id="ARBA00023175"/>
    </source>
</evidence>
<evidence type="ECO:0000256" key="2">
    <source>
        <dbReference type="ARBA" id="ARBA00022741"/>
    </source>
</evidence>
<keyword evidence="1" id="KW-0493">Microtubule</keyword>
<evidence type="ECO:0000259" key="8">
    <source>
        <dbReference type="PROSITE" id="PS50067"/>
    </source>
</evidence>
<dbReference type="GO" id="GO:0003777">
    <property type="term" value="F:microtubule motor activity"/>
    <property type="evidence" value="ECO:0007669"/>
    <property type="project" value="InterPro"/>
</dbReference>
<evidence type="ECO:0000313" key="10">
    <source>
        <dbReference type="Proteomes" id="UP000287651"/>
    </source>
</evidence>
<evidence type="ECO:0000256" key="6">
    <source>
        <dbReference type="ARBA" id="ARBA00034488"/>
    </source>
</evidence>
<dbReference type="Pfam" id="PF00225">
    <property type="entry name" value="Kinesin"/>
    <property type="match status" value="1"/>
</dbReference>
<reference evidence="9 10" key="1">
    <citation type="journal article" date="2014" name="Agronomy (Basel)">
        <title>A Draft Genome Sequence for Ensete ventricosum, the Drought-Tolerant Tree Against Hunger.</title>
        <authorList>
            <person name="Harrison J."/>
            <person name="Moore K.A."/>
            <person name="Paszkiewicz K."/>
            <person name="Jones T."/>
            <person name="Grant M."/>
            <person name="Ambacheew D."/>
            <person name="Muzemil S."/>
            <person name="Studholme D.J."/>
        </authorList>
    </citation>
    <scope>NUCLEOTIDE SEQUENCE [LARGE SCALE GENOMIC DNA]</scope>
</reference>
<dbReference type="Gene3D" id="3.40.850.10">
    <property type="entry name" value="Kinesin motor domain"/>
    <property type="match status" value="1"/>
</dbReference>
<feature type="domain" description="Kinesin motor" evidence="8">
    <location>
        <begin position="1"/>
        <end position="177"/>
    </location>
</feature>
<dbReference type="PANTHER" id="PTHR37739:SF16">
    <property type="entry name" value="KINESIN-LIKE PROTEIN"/>
    <property type="match status" value="1"/>
</dbReference>
<comment type="caution">
    <text evidence="9">The sequence shown here is derived from an EMBL/GenBank/DDBJ whole genome shotgun (WGS) entry which is preliminary data.</text>
</comment>
<dbReference type="GO" id="GO:0005524">
    <property type="term" value="F:ATP binding"/>
    <property type="evidence" value="ECO:0007669"/>
    <property type="project" value="UniProtKB-UniRule"/>
</dbReference>
<dbReference type="InterPro" id="IPR001752">
    <property type="entry name" value="Kinesin_motor_dom"/>
</dbReference>
<keyword evidence="5 7" id="KW-0505">Motor protein</keyword>
<evidence type="ECO:0000256" key="7">
    <source>
        <dbReference type="PROSITE-ProRule" id="PRU00283"/>
    </source>
</evidence>
<feature type="non-terminal residue" evidence="9">
    <location>
        <position position="1"/>
    </location>
</feature>
<dbReference type="SUPFAM" id="SSF52540">
    <property type="entry name" value="P-loop containing nucleoside triphosphate hydrolases"/>
    <property type="match status" value="1"/>
</dbReference>
<gene>
    <name evidence="9" type="ORF">B296_00013716</name>
</gene>
<dbReference type="PANTHER" id="PTHR37739">
    <property type="entry name" value="KINESIN-LIKE PROTEIN KIN-12D"/>
    <property type="match status" value="1"/>
</dbReference>
<proteinExistence type="inferred from homology"/>
<evidence type="ECO:0000256" key="1">
    <source>
        <dbReference type="ARBA" id="ARBA00022701"/>
    </source>
</evidence>
<dbReference type="AlphaFoldDB" id="A0A427AQ63"/>
<dbReference type="Proteomes" id="UP000287651">
    <property type="component" value="Unassembled WGS sequence"/>
</dbReference>
<evidence type="ECO:0000256" key="4">
    <source>
        <dbReference type="ARBA" id="ARBA00023054"/>
    </source>
</evidence>
<accession>A0A427AQ63</accession>
<dbReference type="PROSITE" id="PS50067">
    <property type="entry name" value="KINESIN_MOTOR_2"/>
    <property type="match status" value="1"/>
</dbReference>
<name>A0A427AQ63_ENSVE</name>
<dbReference type="GO" id="GO:0007018">
    <property type="term" value="P:microtubule-based movement"/>
    <property type="evidence" value="ECO:0007669"/>
    <property type="project" value="InterPro"/>
</dbReference>
<dbReference type="GO" id="GO:0008017">
    <property type="term" value="F:microtubule binding"/>
    <property type="evidence" value="ECO:0007669"/>
    <property type="project" value="InterPro"/>
</dbReference>
<protein>
    <recommendedName>
        <fullName evidence="8">Kinesin motor domain-containing protein</fullName>
    </recommendedName>
</protein>
<sequence length="209" mass="24027">VIVRLRPPGKQEEEADLIVEKASVNSLSILDHTFTFDSEDIFRLVGLPLVENCLAGFNSSIFAYGQTGSGKTYTMWGPPSVMSEGASSSTDRGLTPRVFERLFSRIDEEQSKHSDKQLNYQCRCSFLEASIYNEQITDLLEPTQRNLQIREDVRTGVYVDYLTEEYVSTMKDVNNLLLKVKFTCYYLKLLCSYMLNINKHHIRKFHNCL</sequence>
<comment type="similarity">
    <text evidence="6">Belongs to the TRAFAC class myosin-kinesin ATPase superfamily. Kinesin family. KIN-12 subfamily.</text>
</comment>
<keyword evidence="3 7" id="KW-0067">ATP-binding</keyword>
<dbReference type="InterPro" id="IPR036961">
    <property type="entry name" value="Kinesin_motor_dom_sf"/>
</dbReference>
<keyword evidence="4" id="KW-0175">Coiled coil</keyword>
<dbReference type="SMART" id="SM00129">
    <property type="entry name" value="KISc"/>
    <property type="match status" value="1"/>
</dbReference>
<dbReference type="InterPro" id="IPR027417">
    <property type="entry name" value="P-loop_NTPase"/>
</dbReference>
<dbReference type="EMBL" id="AMZH03001698">
    <property type="protein sequence ID" value="RRT78357.1"/>
    <property type="molecule type" value="Genomic_DNA"/>
</dbReference>
<evidence type="ECO:0000256" key="3">
    <source>
        <dbReference type="ARBA" id="ARBA00022840"/>
    </source>
</evidence>